<protein>
    <submittedName>
        <fullName evidence="1">Uncharacterized protein</fullName>
    </submittedName>
</protein>
<sequence length="481" mass="50544">MDGQTVVIVGKDGTEHEFPAGFDPKRAAAIVRGQSVDVPRATQPTKPGDVPVRRVTQPRGTQLDVRKFSEAVASGLPAIASTAAALETGGLSIPMQLGAQGLAGIVSGAARGGGVEGMTKDAATNMLMHGVVGGVMNRVRALGPSVSNMGRRFMTGLLKIKDATAKSTNAFRQTQDLMAGKREITEKLLKEKAHVLGQESLDKLDNIVDSGETALGDVIAGSKATIDPRRPVKAAAATVKDIRAGAGSDPQANAALSVVKEQQRKWMEPVKRTVWKKLGPAGEFDPKTGRHLFQATSKSATPVVIENGVPVPVKTPLTSMRSNSVMRRGWRDVPIQEAQKVKVATAKNLSFADGADTGGDRARKAIWAELRDQIVEAAPEAKAINAGLSKAYPARQAMMEASSRTGNYSPVTMGQQFVTLSPRKALTGAAAALNSPRIGSKIAGGLYNLGGRMATASELPAQITAQALRAAIMASMRHDNK</sequence>
<reference evidence="1" key="1">
    <citation type="submission" date="2020-04" db="EMBL/GenBank/DDBJ databases">
        <authorList>
            <person name="Chiriac C."/>
            <person name="Salcher M."/>
            <person name="Ghai R."/>
            <person name="Kavagutti S V."/>
        </authorList>
    </citation>
    <scope>NUCLEOTIDE SEQUENCE</scope>
</reference>
<name>A0A6J5MTJ5_9CAUD</name>
<organism evidence="1">
    <name type="scientific">uncultured Caudovirales phage</name>
    <dbReference type="NCBI Taxonomy" id="2100421"/>
    <lineage>
        <taxon>Viruses</taxon>
        <taxon>Duplodnaviria</taxon>
        <taxon>Heunggongvirae</taxon>
        <taxon>Uroviricota</taxon>
        <taxon>Caudoviricetes</taxon>
        <taxon>Peduoviridae</taxon>
        <taxon>Maltschvirus</taxon>
        <taxon>Maltschvirus maltsch</taxon>
    </lineage>
</organism>
<gene>
    <name evidence="1" type="ORF">UFOVP509_2</name>
</gene>
<proteinExistence type="predicted"/>
<accession>A0A6J5MTJ5</accession>
<evidence type="ECO:0000313" key="1">
    <source>
        <dbReference type="EMBL" id="CAB4146909.1"/>
    </source>
</evidence>
<dbReference type="EMBL" id="LR796479">
    <property type="protein sequence ID" value="CAB4146909.1"/>
    <property type="molecule type" value="Genomic_DNA"/>
</dbReference>